<evidence type="ECO:0008006" key="3">
    <source>
        <dbReference type="Google" id="ProtNLM"/>
    </source>
</evidence>
<name>A0ABP7Z438_9SPHI</name>
<evidence type="ECO:0000313" key="1">
    <source>
        <dbReference type="EMBL" id="GAA4146922.1"/>
    </source>
</evidence>
<dbReference type="EMBL" id="BAAAZI010000013">
    <property type="protein sequence ID" value="GAA4146922.1"/>
    <property type="molecule type" value="Genomic_DNA"/>
</dbReference>
<accession>A0ABP7Z438</accession>
<protein>
    <recommendedName>
        <fullName evidence="3">Repeat protein (TIGR03806 family)</fullName>
    </recommendedName>
</protein>
<sequence length="330" mass="37791">MNQQKPQASTSSEYQFKDKLSDYAFFKGNLVDLIPNEHLINYDLSSALFTDYAIKDRYIVLPTGKKMKFINNEELDFPDSTMIIKNFSYRNQEDQIIRIETRLMFKDPADHQWKVMNYLWNEQQTDALKHIRGASLPISLKDDQGKMHQTNYMVPNTNDCKRCHIRDSKLIPIGPKARNMNYTRTGQKQNQLAKLAEDGHLSNLPDLQSVEVLPNWIDKANYSLEQRARAYLDINCAHCHRTGGDAFNTGLFLSYNEADTVRLGYYKGPVSAGSGAGGLDYDLVPGHPDKSILYYRMNSTEPGTAMPELARTLIHQEGVDLIKSWIKELK</sequence>
<organism evidence="1 2">
    <name type="scientific">Sphingobacterium kyonggiense</name>
    <dbReference type="NCBI Taxonomy" id="714075"/>
    <lineage>
        <taxon>Bacteria</taxon>
        <taxon>Pseudomonadati</taxon>
        <taxon>Bacteroidota</taxon>
        <taxon>Sphingobacteriia</taxon>
        <taxon>Sphingobacteriales</taxon>
        <taxon>Sphingobacteriaceae</taxon>
        <taxon>Sphingobacterium</taxon>
    </lineage>
</organism>
<reference evidence="2" key="1">
    <citation type="journal article" date="2019" name="Int. J. Syst. Evol. Microbiol.">
        <title>The Global Catalogue of Microorganisms (GCM) 10K type strain sequencing project: providing services to taxonomists for standard genome sequencing and annotation.</title>
        <authorList>
            <consortium name="The Broad Institute Genomics Platform"/>
            <consortium name="The Broad Institute Genome Sequencing Center for Infectious Disease"/>
            <person name="Wu L."/>
            <person name="Ma J."/>
        </authorList>
    </citation>
    <scope>NUCLEOTIDE SEQUENCE [LARGE SCALE GENOMIC DNA]</scope>
    <source>
        <strain evidence="2">JCM 16704</strain>
    </source>
</reference>
<comment type="caution">
    <text evidence="1">The sequence shown here is derived from an EMBL/GenBank/DDBJ whole genome shotgun (WGS) entry which is preliminary data.</text>
</comment>
<keyword evidence="2" id="KW-1185">Reference proteome</keyword>
<dbReference type="Proteomes" id="UP001500101">
    <property type="component" value="Unassembled WGS sequence"/>
</dbReference>
<gene>
    <name evidence="1" type="ORF">GCM10022216_32370</name>
</gene>
<dbReference type="NCBIfam" id="TIGR03806">
    <property type="entry name" value="chp_HNE_0200"/>
    <property type="match status" value="1"/>
</dbReference>
<proteinExistence type="predicted"/>
<evidence type="ECO:0000313" key="2">
    <source>
        <dbReference type="Proteomes" id="UP001500101"/>
    </source>
</evidence>
<dbReference type="InterPro" id="IPR022269">
    <property type="entry name" value="SO_2930-like_C"/>
</dbReference>